<proteinExistence type="predicted"/>
<reference evidence="1" key="2">
    <citation type="journal article" date="2021" name="Front. Microbiol.">
        <title>Comprehensive Comparative Genomics and Phenotyping of Methylobacterium Species.</title>
        <authorList>
            <person name="Alessa O."/>
            <person name="Ogura Y."/>
            <person name="Fujitani Y."/>
            <person name="Takami H."/>
            <person name="Hayashi T."/>
            <person name="Sahin N."/>
            <person name="Tani A."/>
        </authorList>
    </citation>
    <scope>NUCLEOTIDE SEQUENCE</scope>
    <source>
        <strain evidence="1">DSM 22415</strain>
    </source>
</reference>
<dbReference type="RefSeq" id="WP_144767619.1">
    <property type="nucleotide sequence ID" value="NZ_BPQI01000021.1"/>
</dbReference>
<dbReference type="Proteomes" id="UP001055303">
    <property type="component" value="Unassembled WGS sequence"/>
</dbReference>
<dbReference type="EMBL" id="CABFVH010000048">
    <property type="protein sequence ID" value="VUF15220.1"/>
    <property type="molecule type" value="Genomic_DNA"/>
</dbReference>
<reference evidence="2 3" key="1">
    <citation type="submission" date="2019-06" db="EMBL/GenBank/DDBJ databases">
        <authorList>
            <person name="Rodrigo-Torres L."/>
            <person name="Arahal R. D."/>
            <person name="Lucena T."/>
        </authorList>
    </citation>
    <scope>NUCLEOTIDE SEQUENCE [LARGE SCALE GENOMIC DNA]</scope>
    <source>
        <strain evidence="2 3">SW08-7</strain>
    </source>
</reference>
<name>A0A564G5K7_9HYPH</name>
<organism evidence="2 3">
    <name type="scientific">Methylobacterium dankookense</name>
    <dbReference type="NCBI Taxonomy" id="560405"/>
    <lineage>
        <taxon>Bacteria</taxon>
        <taxon>Pseudomonadati</taxon>
        <taxon>Pseudomonadota</taxon>
        <taxon>Alphaproteobacteria</taxon>
        <taxon>Hyphomicrobiales</taxon>
        <taxon>Methylobacteriaceae</taxon>
        <taxon>Methylobacterium</taxon>
    </lineage>
</organism>
<evidence type="ECO:0000313" key="4">
    <source>
        <dbReference type="Proteomes" id="UP001055303"/>
    </source>
</evidence>
<evidence type="ECO:0000313" key="3">
    <source>
        <dbReference type="Proteomes" id="UP000401717"/>
    </source>
</evidence>
<evidence type="ECO:0000313" key="1">
    <source>
        <dbReference type="EMBL" id="GJD55201.1"/>
    </source>
</evidence>
<dbReference type="AlphaFoldDB" id="A0A564G5K7"/>
<keyword evidence="4" id="KW-1185">Reference proteome</keyword>
<dbReference type="EMBL" id="BPQI01000021">
    <property type="protein sequence ID" value="GJD55201.1"/>
    <property type="molecule type" value="Genomic_DNA"/>
</dbReference>
<reference evidence="1" key="3">
    <citation type="submission" date="2021-08" db="EMBL/GenBank/DDBJ databases">
        <authorList>
            <person name="Tani A."/>
            <person name="Ola A."/>
            <person name="Ogura Y."/>
            <person name="Katsura K."/>
            <person name="Hayashi T."/>
        </authorList>
    </citation>
    <scope>NUCLEOTIDE SEQUENCE</scope>
    <source>
        <strain evidence="1">DSM 22415</strain>
    </source>
</reference>
<accession>A0A564G5K7</accession>
<protein>
    <submittedName>
        <fullName evidence="2">Uncharacterized protein</fullName>
    </submittedName>
</protein>
<sequence length="84" mass="9502">MRERYDFAAINERGVYALHSDDGSADGLAFVRKARARGHWVERLPVEEACERHIAYLQATWPAFAEVFARKAEASGIPVRRVVS</sequence>
<dbReference type="Proteomes" id="UP000401717">
    <property type="component" value="Unassembled WGS sequence"/>
</dbReference>
<gene>
    <name evidence="1" type="ORF">IFDJLNFL_1084</name>
    <name evidence="2" type="ORF">MTDSW087_04956</name>
</gene>
<evidence type="ECO:0000313" key="2">
    <source>
        <dbReference type="EMBL" id="VUF15220.1"/>
    </source>
</evidence>